<feature type="domain" description="Beta-lactamase-related" evidence="2">
    <location>
        <begin position="82"/>
        <end position="388"/>
    </location>
</feature>
<gene>
    <name evidence="3" type="ORF">GCM10023147_16080</name>
</gene>
<reference evidence="4" key="1">
    <citation type="journal article" date="2019" name="Int. J. Syst. Evol. Microbiol.">
        <title>The Global Catalogue of Microorganisms (GCM) 10K type strain sequencing project: providing services to taxonomists for standard genome sequencing and annotation.</title>
        <authorList>
            <consortium name="The Broad Institute Genomics Platform"/>
            <consortium name="The Broad Institute Genome Sequencing Center for Infectious Disease"/>
            <person name="Wu L."/>
            <person name="Ma J."/>
        </authorList>
    </citation>
    <scope>NUCLEOTIDE SEQUENCE [LARGE SCALE GENOMIC DNA]</scope>
    <source>
        <strain evidence="4">JCM 17688</strain>
    </source>
</reference>
<dbReference type="PANTHER" id="PTHR43283:SF7">
    <property type="entry name" value="BETA-LACTAMASE-RELATED DOMAIN-CONTAINING PROTEIN"/>
    <property type="match status" value="1"/>
</dbReference>
<dbReference type="EMBL" id="BAABFR010000018">
    <property type="protein sequence ID" value="GAA4389387.1"/>
    <property type="molecule type" value="Genomic_DNA"/>
</dbReference>
<dbReference type="SUPFAM" id="SSF56601">
    <property type="entry name" value="beta-lactamase/transpeptidase-like"/>
    <property type="match status" value="1"/>
</dbReference>
<dbReference type="InterPro" id="IPR001466">
    <property type="entry name" value="Beta-lactam-related"/>
</dbReference>
<protein>
    <submittedName>
        <fullName evidence="3">Serine hydrolase</fullName>
    </submittedName>
</protein>
<sequence>MTNDAGDAAVGADARNWQTPPYNRWAFWNVDRILPVRTIPRAAAPHPLPERPAPDLLQTTLTDVTGAPTTVGAVFERTYTDAYLIVRDGAVVAEWYCAAGGPERTHAIMSITKSIVGCVAGGLVADGLLDPERPVTDYATELAGSGYAGARVRDVLDMRTGVIFREEYLDPASEIRAMADWLGWQAPYGAPRAGGLYGFLGSLGRGGEHGGPFVYRSADSDVLGWVCERVAGLPMDVLIRERIWRPMGAAADALMLCDTNRTPVHDGGLAVTARDLARFGRVLAHGGVEPDGSSHVVPPRWLRQVWTVDAGARAAFAASPSEAAMPGGWYRNQFWVRPDARGHDVVLGIGIYGQLLFVDRATGTVGVKFSSWPAPQVPAYLEDTFRAFAAVAAGTAGTTSQRPPSSPPVSPVRPL</sequence>
<comment type="caution">
    <text evidence="3">The sequence shown here is derived from an EMBL/GenBank/DDBJ whole genome shotgun (WGS) entry which is preliminary data.</text>
</comment>
<accession>A0ABP8JEA0</accession>
<evidence type="ECO:0000313" key="4">
    <source>
        <dbReference type="Proteomes" id="UP001500635"/>
    </source>
</evidence>
<feature type="compositionally biased region" description="Pro residues" evidence="1">
    <location>
        <begin position="404"/>
        <end position="415"/>
    </location>
</feature>
<evidence type="ECO:0000259" key="2">
    <source>
        <dbReference type="Pfam" id="PF00144"/>
    </source>
</evidence>
<dbReference type="PANTHER" id="PTHR43283">
    <property type="entry name" value="BETA-LACTAMASE-RELATED"/>
    <property type="match status" value="1"/>
</dbReference>
<proteinExistence type="predicted"/>
<dbReference type="InterPro" id="IPR050789">
    <property type="entry name" value="Diverse_Enzym_Activities"/>
</dbReference>
<dbReference type="Proteomes" id="UP001500635">
    <property type="component" value="Unassembled WGS sequence"/>
</dbReference>
<keyword evidence="4" id="KW-1185">Reference proteome</keyword>
<feature type="region of interest" description="Disordered" evidence="1">
    <location>
        <begin position="396"/>
        <end position="415"/>
    </location>
</feature>
<dbReference type="InterPro" id="IPR012338">
    <property type="entry name" value="Beta-lactam/transpept-like"/>
</dbReference>
<dbReference type="GO" id="GO:0016787">
    <property type="term" value="F:hydrolase activity"/>
    <property type="evidence" value="ECO:0007669"/>
    <property type="project" value="UniProtKB-KW"/>
</dbReference>
<dbReference type="Pfam" id="PF00144">
    <property type="entry name" value="Beta-lactamase"/>
    <property type="match status" value="1"/>
</dbReference>
<dbReference type="Gene3D" id="3.40.710.10">
    <property type="entry name" value="DD-peptidase/beta-lactamase superfamily"/>
    <property type="match status" value="1"/>
</dbReference>
<organism evidence="3 4">
    <name type="scientific">Tsukamurella soli</name>
    <dbReference type="NCBI Taxonomy" id="644556"/>
    <lineage>
        <taxon>Bacteria</taxon>
        <taxon>Bacillati</taxon>
        <taxon>Actinomycetota</taxon>
        <taxon>Actinomycetes</taxon>
        <taxon>Mycobacteriales</taxon>
        <taxon>Tsukamurellaceae</taxon>
        <taxon>Tsukamurella</taxon>
    </lineage>
</organism>
<evidence type="ECO:0000313" key="3">
    <source>
        <dbReference type="EMBL" id="GAA4389387.1"/>
    </source>
</evidence>
<dbReference type="RefSeq" id="WP_344993448.1">
    <property type="nucleotide sequence ID" value="NZ_BAABFR010000018.1"/>
</dbReference>
<evidence type="ECO:0000256" key="1">
    <source>
        <dbReference type="SAM" id="MobiDB-lite"/>
    </source>
</evidence>
<keyword evidence="3" id="KW-0378">Hydrolase</keyword>
<name>A0ABP8JEA0_9ACTN</name>